<dbReference type="PROSITE" id="PS50977">
    <property type="entry name" value="HTH_TETR_2"/>
    <property type="match status" value="1"/>
</dbReference>
<dbReference type="SUPFAM" id="SSF46689">
    <property type="entry name" value="Homeodomain-like"/>
    <property type="match status" value="1"/>
</dbReference>
<dbReference type="PANTHER" id="PTHR30055">
    <property type="entry name" value="HTH-TYPE TRANSCRIPTIONAL REGULATOR RUTR"/>
    <property type="match status" value="1"/>
</dbReference>
<accession>A0A5A7MP74</accession>
<evidence type="ECO:0000256" key="2">
    <source>
        <dbReference type="ARBA" id="ARBA00023125"/>
    </source>
</evidence>
<feature type="compositionally biased region" description="Polar residues" evidence="5">
    <location>
        <begin position="218"/>
        <end position="231"/>
    </location>
</feature>
<feature type="DNA-binding region" description="H-T-H motif" evidence="4">
    <location>
        <begin position="34"/>
        <end position="53"/>
    </location>
</feature>
<keyword evidence="3" id="KW-0804">Transcription</keyword>
<evidence type="ECO:0000256" key="1">
    <source>
        <dbReference type="ARBA" id="ARBA00023015"/>
    </source>
</evidence>
<keyword evidence="1" id="KW-0805">Transcription regulation</keyword>
<evidence type="ECO:0000256" key="4">
    <source>
        <dbReference type="PROSITE-ProRule" id="PRU00335"/>
    </source>
</evidence>
<organism evidence="7 8">
    <name type="scientific">Iodidimonas gelatinilytica</name>
    <dbReference type="NCBI Taxonomy" id="1236966"/>
    <lineage>
        <taxon>Bacteria</taxon>
        <taxon>Pseudomonadati</taxon>
        <taxon>Pseudomonadota</taxon>
        <taxon>Alphaproteobacteria</taxon>
        <taxon>Iodidimonadales</taxon>
        <taxon>Iodidimonadaceae</taxon>
        <taxon>Iodidimonas</taxon>
    </lineage>
</organism>
<evidence type="ECO:0000256" key="3">
    <source>
        <dbReference type="ARBA" id="ARBA00023163"/>
    </source>
</evidence>
<evidence type="ECO:0000313" key="7">
    <source>
        <dbReference type="EMBL" id="GEQ97800.1"/>
    </source>
</evidence>
<gene>
    <name evidence="7" type="ORF">JCM17844_14370</name>
</gene>
<comment type="caution">
    <text evidence="7">The sequence shown here is derived from an EMBL/GenBank/DDBJ whole genome shotgun (WGS) entry which is preliminary data.</text>
</comment>
<reference evidence="7 8" key="1">
    <citation type="submission" date="2019-09" db="EMBL/GenBank/DDBJ databases">
        <title>NBRP : Genome information of microbial organism related human and environment.</title>
        <authorList>
            <person name="Hattori M."/>
            <person name="Oshima K."/>
            <person name="Inaba H."/>
            <person name="Suda W."/>
            <person name="Sakamoto M."/>
            <person name="Iino T."/>
            <person name="Kitahara M."/>
            <person name="Oshida Y."/>
            <person name="Iida T."/>
            <person name="Kudo T."/>
            <person name="Itoh T."/>
            <person name="Ohkuma M."/>
        </authorList>
    </citation>
    <scope>NUCLEOTIDE SEQUENCE [LARGE SCALE GENOMIC DNA]</scope>
    <source>
        <strain evidence="7 8">Hi-2</strain>
    </source>
</reference>
<dbReference type="Gene3D" id="1.10.357.10">
    <property type="entry name" value="Tetracycline Repressor, domain 2"/>
    <property type="match status" value="1"/>
</dbReference>
<dbReference type="GO" id="GO:0003700">
    <property type="term" value="F:DNA-binding transcription factor activity"/>
    <property type="evidence" value="ECO:0007669"/>
    <property type="project" value="TreeGrafter"/>
</dbReference>
<dbReference type="Pfam" id="PF00440">
    <property type="entry name" value="TetR_N"/>
    <property type="match status" value="1"/>
</dbReference>
<evidence type="ECO:0000313" key="8">
    <source>
        <dbReference type="Proteomes" id="UP000322084"/>
    </source>
</evidence>
<dbReference type="RefSeq" id="WP_210431506.1">
    <property type="nucleotide sequence ID" value="NZ_BKCL01000004.1"/>
</dbReference>
<dbReference type="GO" id="GO:0000976">
    <property type="term" value="F:transcription cis-regulatory region binding"/>
    <property type="evidence" value="ECO:0007669"/>
    <property type="project" value="TreeGrafter"/>
</dbReference>
<protein>
    <recommendedName>
        <fullName evidence="6">HTH tetR-type domain-containing protein</fullName>
    </recommendedName>
</protein>
<dbReference type="PANTHER" id="PTHR30055:SF234">
    <property type="entry name" value="HTH-TYPE TRANSCRIPTIONAL REGULATOR BETI"/>
    <property type="match status" value="1"/>
</dbReference>
<dbReference type="InterPro" id="IPR050109">
    <property type="entry name" value="HTH-type_TetR-like_transc_reg"/>
</dbReference>
<dbReference type="Proteomes" id="UP000322084">
    <property type="component" value="Unassembled WGS sequence"/>
</dbReference>
<dbReference type="InterPro" id="IPR009057">
    <property type="entry name" value="Homeodomain-like_sf"/>
</dbReference>
<feature type="region of interest" description="Disordered" evidence="5">
    <location>
        <begin position="203"/>
        <end position="231"/>
    </location>
</feature>
<name>A0A5A7MP74_9PROT</name>
<proteinExistence type="predicted"/>
<evidence type="ECO:0000259" key="6">
    <source>
        <dbReference type="PROSITE" id="PS50977"/>
    </source>
</evidence>
<dbReference type="AlphaFoldDB" id="A0A5A7MP74"/>
<evidence type="ECO:0000256" key="5">
    <source>
        <dbReference type="SAM" id="MobiDB-lite"/>
    </source>
</evidence>
<dbReference type="InterPro" id="IPR001647">
    <property type="entry name" value="HTH_TetR"/>
</dbReference>
<keyword evidence="2 4" id="KW-0238">DNA-binding</keyword>
<feature type="domain" description="HTH tetR-type" evidence="6">
    <location>
        <begin position="11"/>
        <end position="71"/>
    </location>
</feature>
<sequence>MAKRSSSGKKSTIRDRVIESTLSLIAEKGFRATSVKDVIKACGVTEAEFYHEFDGLLSVLVAASRHLNAAMMDAIADFEEDDSTRERLFALVMARFDAATPWRAAIRELARSAPTNPVLAATAGQALMTMSARALRLAGVRVSGPFGFARVNGFMLTVVLPTARIWLQDESADLSKTMAALNESLDRAERLMDYSRPFCGPFGGSAPSAESVPPAPSDTTNGSGKSPTLSQ</sequence>
<dbReference type="EMBL" id="BKCL01000004">
    <property type="protein sequence ID" value="GEQ97800.1"/>
    <property type="molecule type" value="Genomic_DNA"/>
</dbReference>